<dbReference type="PANTHER" id="PTHR15228">
    <property type="entry name" value="SPERMATHECAL PHYSIOLOGY VARIANT"/>
    <property type="match status" value="1"/>
</dbReference>
<feature type="domain" description="Rho-GAP" evidence="3">
    <location>
        <begin position="1"/>
        <end position="62"/>
    </location>
</feature>
<dbReference type="GO" id="GO:0005096">
    <property type="term" value="F:GTPase activator activity"/>
    <property type="evidence" value="ECO:0007669"/>
    <property type="project" value="UniProtKB-KW"/>
</dbReference>
<dbReference type="EMBL" id="JANBUW010001369">
    <property type="protein sequence ID" value="KAJ2843565.1"/>
    <property type="molecule type" value="Genomic_DNA"/>
</dbReference>
<dbReference type="Gene3D" id="1.10.555.10">
    <property type="entry name" value="Rho GTPase activation protein"/>
    <property type="match status" value="1"/>
</dbReference>
<reference evidence="4" key="1">
    <citation type="submission" date="2022-07" db="EMBL/GenBank/DDBJ databases">
        <title>Phylogenomic reconstructions and comparative analyses of Kickxellomycotina fungi.</title>
        <authorList>
            <person name="Reynolds N.K."/>
            <person name="Stajich J.E."/>
            <person name="Barry K."/>
            <person name="Grigoriev I.V."/>
            <person name="Crous P."/>
            <person name="Smith M.E."/>
        </authorList>
    </citation>
    <scope>NUCLEOTIDE SEQUENCE</scope>
    <source>
        <strain evidence="4">NRRL 1566</strain>
    </source>
</reference>
<dbReference type="InterPro" id="IPR008936">
    <property type="entry name" value="Rho_GTPase_activation_prot"/>
</dbReference>
<evidence type="ECO:0000259" key="3">
    <source>
        <dbReference type="PROSITE" id="PS50238"/>
    </source>
</evidence>
<evidence type="ECO:0000256" key="1">
    <source>
        <dbReference type="ARBA" id="ARBA00022468"/>
    </source>
</evidence>
<dbReference type="CDD" id="cd00159">
    <property type="entry name" value="RhoGAP"/>
    <property type="match status" value="1"/>
</dbReference>
<keyword evidence="5" id="KW-1185">Reference proteome</keyword>
<dbReference type="PROSITE" id="PS50238">
    <property type="entry name" value="RHOGAP"/>
    <property type="match status" value="1"/>
</dbReference>
<keyword evidence="1" id="KW-0343">GTPase activation</keyword>
<comment type="caution">
    <text evidence="4">The sequence shown here is derived from an EMBL/GenBank/DDBJ whole genome shotgun (WGS) entry which is preliminary data.</text>
</comment>
<sequence>MRHLKRIADHQHENKMTPNNLAVVFAPNILRMGKGDMLQEMANMSEINKTVSFLIQHVDEVWPDDNDISNEQQNEQDDQMAGGLSLMQQHYSDMEAAVLSSPSSPTQMRFDDSAGNADLAVSALESMSLSHSMPSPSNQFFGFIQQQQQNTQFSRRRDSNVYGKSSFDVSTK</sequence>
<dbReference type="AlphaFoldDB" id="A0A9W8I7L2"/>
<gene>
    <name evidence="4" type="ORF">IWW36_005517</name>
</gene>
<evidence type="ECO:0000256" key="2">
    <source>
        <dbReference type="SAM" id="MobiDB-lite"/>
    </source>
</evidence>
<dbReference type="Pfam" id="PF00620">
    <property type="entry name" value="RhoGAP"/>
    <property type="match status" value="1"/>
</dbReference>
<accession>A0A9W8I7L2</accession>
<organism evidence="4 5">
    <name type="scientific">Coemansia brasiliensis</name>
    <dbReference type="NCBI Taxonomy" id="2650707"/>
    <lineage>
        <taxon>Eukaryota</taxon>
        <taxon>Fungi</taxon>
        <taxon>Fungi incertae sedis</taxon>
        <taxon>Zoopagomycota</taxon>
        <taxon>Kickxellomycotina</taxon>
        <taxon>Kickxellomycetes</taxon>
        <taxon>Kickxellales</taxon>
        <taxon>Kickxellaceae</taxon>
        <taxon>Coemansia</taxon>
    </lineage>
</organism>
<dbReference type="InterPro" id="IPR000198">
    <property type="entry name" value="RhoGAP_dom"/>
</dbReference>
<feature type="region of interest" description="Disordered" evidence="2">
    <location>
        <begin position="152"/>
        <end position="172"/>
    </location>
</feature>
<dbReference type="Proteomes" id="UP001139887">
    <property type="component" value="Unassembled WGS sequence"/>
</dbReference>
<evidence type="ECO:0000313" key="4">
    <source>
        <dbReference type="EMBL" id="KAJ2843565.1"/>
    </source>
</evidence>
<name>A0A9W8I7L2_9FUNG</name>
<evidence type="ECO:0000313" key="5">
    <source>
        <dbReference type="Proteomes" id="UP001139887"/>
    </source>
</evidence>
<dbReference type="GO" id="GO:0007165">
    <property type="term" value="P:signal transduction"/>
    <property type="evidence" value="ECO:0007669"/>
    <property type="project" value="InterPro"/>
</dbReference>
<protein>
    <recommendedName>
        <fullName evidence="3">Rho-GAP domain-containing protein</fullName>
    </recommendedName>
</protein>
<dbReference type="PANTHER" id="PTHR15228:SF25">
    <property type="entry name" value="F-BAR DOMAIN-CONTAINING PROTEIN"/>
    <property type="match status" value="1"/>
</dbReference>
<dbReference type="SUPFAM" id="SSF48350">
    <property type="entry name" value="GTPase activation domain, GAP"/>
    <property type="match status" value="1"/>
</dbReference>
<dbReference type="OrthoDB" id="5589437at2759"/>
<dbReference type="InterPro" id="IPR051025">
    <property type="entry name" value="RhoGAP"/>
</dbReference>
<proteinExistence type="predicted"/>